<protein>
    <submittedName>
        <fullName evidence="1">MFS monocarboxylate transporter</fullName>
    </submittedName>
</protein>
<reference evidence="1 2" key="1">
    <citation type="journal article" date="2022" name="New Phytol.">
        <title>Ecological generalism drives hyperdiversity of secondary metabolite gene clusters in xylarialean endophytes.</title>
        <authorList>
            <person name="Franco M.E.E."/>
            <person name="Wisecaver J.H."/>
            <person name="Arnold A.E."/>
            <person name="Ju Y.M."/>
            <person name="Slot J.C."/>
            <person name="Ahrendt S."/>
            <person name="Moore L.P."/>
            <person name="Eastman K.E."/>
            <person name="Scott K."/>
            <person name="Konkel Z."/>
            <person name="Mondo S.J."/>
            <person name="Kuo A."/>
            <person name="Hayes R.D."/>
            <person name="Haridas S."/>
            <person name="Andreopoulos B."/>
            <person name="Riley R."/>
            <person name="LaButti K."/>
            <person name="Pangilinan J."/>
            <person name="Lipzen A."/>
            <person name="Amirebrahimi M."/>
            <person name="Yan J."/>
            <person name="Adam C."/>
            <person name="Keymanesh K."/>
            <person name="Ng V."/>
            <person name="Louie K."/>
            <person name="Northen T."/>
            <person name="Drula E."/>
            <person name="Henrissat B."/>
            <person name="Hsieh H.M."/>
            <person name="Youens-Clark K."/>
            <person name="Lutzoni F."/>
            <person name="Miadlikowska J."/>
            <person name="Eastwood D.C."/>
            <person name="Hamelin R.C."/>
            <person name="Grigoriev I.V."/>
            <person name="U'Ren J.M."/>
        </authorList>
    </citation>
    <scope>NUCLEOTIDE SEQUENCE [LARGE SCALE GENOMIC DNA]</scope>
    <source>
        <strain evidence="1 2">CBS 119005</strain>
    </source>
</reference>
<sequence>MPCRSSNPLPPDRGWAPWSYLAGCFWIEGFTWGLPFSWGVFQKYYASQPPISGADGLAAVGTCATGVLYIVSVPVFAILQKWPSQRKACAILGIAFLAVALVAASFANHVVDLILTQGILSGLGGAMLYTPFVIHLDEWFVERKGLAFGLLWAGTGISGAVVPLLMEWGLSKYGFRTMLRAWAVAAVVIVSPLIFVMKGRLPIPAKGSPFSSNLDCLSSPTFWILQCGNVIQGLGYFMPSIYLSVFASAVNLPTLTGTLSISLLNFASAAGAILSGLATDHFHLSTVLLSLSLTSSVAVFLLWGFATSQPVLLLFSVIYGISAGGWSSTWTWCSVEVHREVLRTEMGVLIGLFGAGRGIGSIVSGPLSESLLRYPAGGDELAGAYGTGFGVIITFTGISAVLGSLGWLMRLRQPKVSDSAHPHDVAAETPMAVEGKVGEATE</sequence>
<dbReference type="Proteomes" id="UP001497700">
    <property type="component" value="Unassembled WGS sequence"/>
</dbReference>
<proteinExistence type="predicted"/>
<organism evidence="1 2">
    <name type="scientific">Hypoxylon rubiginosum</name>
    <dbReference type="NCBI Taxonomy" id="110542"/>
    <lineage>
        <taxon>Eukaryota</taxon>
        <taxon>Fungi</taxon>
        <taxon>Dikarya</taxon>
        <taxon>Ascomycota</taxon>
        <taxon>Pezizomycotina</taxon>
        <taxon>Sordariomycetes</taxon>
        <taxon>Xylariomycetidae</taxon>
        <taxon>Xylariales</taxon>
        <taxon>Hypoxylaceae</taxon>
        <taxon>Hypoxylon</taxon>
    </lineage>
</organism>
<evidence type="ECO:0000313" key="2">
    <source>
        <dbReference type="Proteomes" id="UP001497700"/>
    </source>
</evidence>
<gene>
    <name evidence="1" type="ORF">F4820DRAFT_422014</name>
</gene>
<accession>A0ACB9Z095</accession>
<dbReference type="EMBL" id="MU393479">
    <property type="protein sequence ID" value="KAI4864897.1"/>
    <property type="molecule type" value="Genomic_DNA"/>
</dbReference>
<evidence type="ECO:0000313" key="1">
    <source>
        <dbReference type="EMBL" id="KAI4864897.1"/>
    </source>
</evidence>
<keyword evidence="2" id="KW-1185">Reference proteome</keyword>
<name>A0ACB9Z095_9PEZI</name>
<comment type="caution">
    <text evidence="1">The sequence shown here is derived from an EMBL/GenBank/DDBJ whole genome shotgun (WGS) entry which is preliminary data.</text>
</comment>